<evidence type="ECO:0000313" key="2">
    <source>
        <dbReference type="Proteomes" id="UP000001188"/>
    </source>
</evidence>
<reference evidence="1 2" key="1">
    <citation type="journal article" date="2008" name="J. Biotechnol.">
        <title>The genome of Xanthomonas campestris pv. campestris B100 and its use for the reconstruction of metabolic pathways involved in xanthan biosynthesis.</title>
        <authorList>
            <person name="Vorholter F.J."/>
            <person name="Schneiker S."/>
            <person name="Goesmann A."/>
            <person name="Krause L."/>
            <person name="Bekel T."/>
            <person name="Kaiser O."/>
            <person name="Linke B."/>
            <person name="Patschkowski T."/>
            <person name="Ruckert C."/>
            <person name="Schmid J."/>
            <person name="Sidhu V.K."/>
            <person name="Sieber V."/>
            <person name="Tauch A."/>
            <person name="Watt S.A."/>
            <person name="Weisshaar B."/>
            <person name="Becker A."/>
            <person name="Niehaus K."/>
            <person name="Puhler A."/>
        </authorList>
    </citation>
    <scope>NUCLEOTIDE SEQUENCE [LARGE SCALE GENOMIC DNA]</scope>
    <source>
        <strain evidence="1 2">B100</strain>
    </source>
</reference>
<evidence type="ECO:0000313" key="1">
    <source>
        <dbReference type="EMBL" id="CAP53651.1"/>
    </source>
</evidence>
<dbReference type="Proteomes" id="UP000001188">
    <property type="component" value="Chromosome"/>
</dbReference>
<proteinExistence type="predicted"/>
<protein>
    <submittedName>
        <fullName evidence="1">Uncharacterized protein</fullName>
    </submittedName>
</protein>
<sequence length="111" mass="12460">MRPRISAGTRQYVIGACIEPHRDPRARRHAACCAATGLNASSRLKRGVLVVCRCRNAGQLTRVPGVTQNAQRGQVTFSRPLFYRGLRDRPIESFCLSQPAQIVMHHQYLCE</sequence>
<name>B0RYW5_XANCB</name>
<accession>B0RYW5</accession>
<gene>
    <name evidence="1" type="ORF">XCCB100_4281</name>
</gene>
<dbReference type="HOGENOM" id="CLU_2157383_0_0_6"/>
<dbReference type="EMBL" id="AM920689">
    <property type="protein sequence ID" value="CAP53651.1"/>
    <property type="molecule type" value="Genomic_DNA"/>
</dbReference>
<organism evidence="1 2">
    <name type="scientific">Xanthomonas campestris pv. campestris (strain B100)</name>
    <dbReference type="NCBI Taxonomy" id="509169"/>
    <lineage>
        <taxon>Bacteria</taxon>
        <taxon>Pseudomonadati</taxon>
        <taxon>Pseudomonadota</taxon>
        <taxon>Gammaproteobacteria</taxon>
        <taxon>Lysobacterales</taxon>
        <taxon>Lysobacteraceae</taxon>
        <taxon>Xanthomonas</taxon>
    </lineage>
</organism>
<dbReference type="AlphaFoldDB" id="B0RYW5"/>
<dbReference type="KEGG" id="xca:xcc-b100_4281"/>